<keyword evidence="1" id="KW-0472">Membrane</keyword>
<feature type="transmembrane region" description="Helical" evidence="1">
    <location>
        <begin position="58"/>
        <end position="77"/>
    </location>
</feature>
<keyword evidence="1" id="KW-1133">Transmembrane helix</keyword>
<dbReference type="AlphaFoldDB" id="A0A6V8KAY4"/>
<sequence>MAGMRRLAADEANRVSGIGVERPDQLLPWEVVMLILFVVLMVLWLILAIVGIAIDGLLWLGIVGIILFLGTAAVGGLRRRALRH</sequence>
<proteinExistence type="predicted"/>
<keyword evidence="3" id="KW-1185">Reference proteome</keyword>
<gene>
    <name evidence="2" type="ORF">Phou_051040</name>
</gene>
<reference evidence="2 3" key="1">
    <citation type="submission" date="2020-03" db="EMBL/GenBank/DDBJ databases">
        <title>Whole genome shotgun sequence of Phytohabitans houttuyneae NBRC 108639.</title>
        <authorList>
            <person name="Komaki H."/>
            <person name="Tamura T."/>
        </authorList>
    </citation>
    <scope>NUCLEOTIDE SEQUENCE [LARGE SCALE GENOMIC DNA]</scope>
    <source>
        <strain evidence="2 3">NBRC 108639</strain>
    </source>
</reference>
<dbReference type="Proteomes" id="UP000482800">
    <property type="component" value="Unassembled WGS sequence"/>
</dbReference>
<reference evidence="2 3" key="2">
    <citation type="submission" date="2020-03" db="EMBL/GenBank/DDBJ databases">
        <authorList>
            <person name="Ichikawa N."/>
            <person name="Kimura A."/>
            <person name="Kitahashi Y."/>
            <person name="Uohara A."/>
        </authorList>
    </citation>
    <scope>NUCLEOTIDE SEQUENCE [LARGE SCALE GENOMIC DNA]</scope>
    <source>
        <strain evidence="2 3">NBRC 108639</strain>
    </source>
</reference>
<name>A0A6V8KAY4_9ACTN</name>
<comment type="caution">
    <text evidence="2">The sequence shown here is derived from an EMBL/GenBank/DDBJ whole genome shotgun (WGS) entry which is preliminary data.</text>
</comment>
<evidence type="ECO:0000313" key="3">
    <source>
        <dbReference type="Proteomes" id="UP000482800"/>
    </source>
</evidence>
<evidence type="ECO:0000256" key="1">
    <source>
        <dbReference type="SAM" id="Phobius"/>
    </source>
</evidence>
<evidence type="ECO:0000313" key="2">
    <source>
        <dbReference type="EMBL" id="GFJ80924.1"/>
    </source>
</evidence>
<accession>A0A6V8KAY4</accession>
<organism evidence="2 3">
    <name type="scientific">Phytohabitans houttuyneae</name>
    <dbReference type="NCBI Taxonomy" id="1076126"/>
    <lineage>
        <taxon>Bacteria</taxon>
        <taxon>Bacillati</taxon>
        <taxon>Actinomycetota</taxon>
        <taxon>Actinomycetes</taxon>
        <taxon>Micromonosporales</taxon>
        <taxon>Micromonosporaceae</taxon>
    </lineage>
</organism>
<feature type="transmembrane region" description="Helical" evidence="1">
    <location>
        <begin position="31"/>
        <end position="52"/>
    </location>
</feature>
<dbReference type="EMBL" id="BLPF01000002">
    <property type="protein sequence ID" value="GFJ80924.1"/>
    <property type="molecule type" value="Genomic_DNA"/>
</dbReference>
<protein>
    <submittedName>
        <fullName evidence="2">Uncharacterized protein</fullName>
    </submittedName>
</protein>
<keyword evidence="1" id="KW-0812">Transmembrane</keyword>